<protein>
    <submittedName>
        <fullName evidence="1">Uncharacterized protein</fullName>
    </submittedName>
</protein>
<dbReference type="AlphaFoldDB" id="V2T5L3"/>
<dbReference type="HOGENOM" id="CLU_2406652_0_0_6"/>
<keyword evidence="2" id="KW-1185">Reference proteome</keyword>
<reference evidence="1 2" key="1">
    <citation type="submission" date="2013-10" db="EMBL/GenBank/DDBJ databases">
        <title>The Genome Sequence of Acinetobacter nectaris CIP 110549.</title>
        <authorList>
            <consortium name="The Broad Institute Genomics Platform"/>
            <consortium name="The Broad Institute Genome Sequencing Center for Infectious Disease"/>
            <person name="Cerqueira G."/>
            <person name="Feldgarden M."/>
            <person name="Courvalin P."/>
            <person name="Grillot-Courvalin C."/>
            <person name="Clermont D."/>
            <person name="Rocha E."/>
            <person name="Yoon E.-J."/>
            <person name="Nemec A."/>
            <person name="Young S.K."/>
            <person name="Zeng Q."/>
            <person name="Gargeya S."/>
            <person name="Fitzgerald M."/>
            <person name="Abouelleil A."/>
            <person name="Alvarado L."/>
            <person name="Berlin A.M."/>
            <person name="Chapman S.B."/>
            <person name="Gainer-Dewar J."/>
            <person name="Goldberg J."/>
            <person name="Gnerre S."/>
            <person name="Griggs A."/>
            <person name="Gujja S."/>
            <person name="Hansen M."/>
            <person name="Howarth C."/>
            <person name="Imamovic A."/>
            <person name="Ireland A."/>
            <person name="Larimer J."/>
            <person name="McCowan C."/>
            <person name="Murphy C."/>
            <person name="Pearson M."/>
            <person name="Poon T.W."/>
            <person name="Priest M."/>
            <person name="Roberts A."/>
            <person name="Saif S."/>
            <person name="Shea T."/>
            <person name="Sykes S."/>
            <person name="Wortman J."/>
            <person name="Nusbaum C."/>
            <person name="Birren B."/>
        </authorList>
    </citation>
    <scope>NUCLEOTIDE SEQUENCE [LARGE SCALE GENOMIC DNA]</scope>
    <source>
        <strain evidence="1 2">CIP 110549</strain>
    </source>
</reference>
<sequence length="92" mass="10787">MKHIDVTHLLSKASDLPLIRQGRTYQHQVFVKMNEKATVMIHDLPEKIKMNIPSISVGVFDGEFEEQHSLLDQVKKLKVQQLVRSKYNQFFH</sequence>
<name>V2T5L3_9GAMM</name>
<accession>V2T5L3</accession>
<comment type="caution">
    <text evidence="1">The sequence shown here is derived from an EMBL/GenBank/DDBJ whole genome shotgun (WGS) entry which is preliminary data.</text>
</comment>
<dbReference type="Proteomes" id="UP000023785">
    <property type="component" value="Unassembled WGS sequence"/>
</dbReference>
<dbReference type="PATRIC" id="fig|1392540.3.peg.2078"/>
<proteinExistence type="predicted"/>
<organism evidence="1 2">
    <name type="scientific">Acinetobacter nectaris CIP 110549</name>
    <dbReference type="NCBI Taxonomy" id="1392540"/>
    <lineage>
        <taxon>Bacteria</taxon>
        <taxon>Pseudomonadati</taxon>
        <taxon>Pseudomonadota</taxon>
        <taxon>Gammaproteobacteria</taxon>
        <taxon>Moraxellales</taxon>
        <taxon>Moraxellaceae</taxon>
        <taxon>Acinetobacter</taxon>
    </lineage>
</organism>
<evidence type="ECO:0000313" key="1">
    <source>
        <dbReference type="EMBL" id="ESK37723.1"/>
    </source>
</evidence>
<dbReference type="EMBL" id="AYER01000009">
    <property type="protein sequence ID" value="ESK37723.1"/>
    <property type="molecule type" value="Genomic_DNA"/>
</dbReference>
<dbReference type="RefSeq" id="WP_023273769.1">
    <property type="nucleotide sequence ID" value="NZ_KI530735.1"/>
</dbReference>
<gene>
    <name evidence="1" type="ORF">P256_02158</name>
</gene>
<dbReference type="OrthoDB" id="6707507at2"/>
<evidence type="ECO:0000313" key="2">
    <source>
        <dbReference type="Proteomes" id="UP000023785"/>
    </source>
</evidence>